<evidence type="ECO:0000256" key="1">
    <source>
        <dbReference type="SAM" id="Phobius"/>
    </source>
</evidence>
<dbReference type="OrthoDB" id="6376425at2759"/>
<keyword evidence="1" id="KW-1133">Transmembrane helix</keyword>
<keyword evidence="3" id="KW-1185">Reference proteome</keyword>
<protein>
    <submittedName>
        <fullName evidence="2">Uncharacterized protein</fullName>
    </submittedName>
</protein>
<feature type="transmembrane region" description="Helical" evidence="1">
    <location>
        <begin position="20"/>
        <end position="41"/>
    </location>
</feature>
<keyword evidence="1" id="KW-0812">Transmembrane</keyword>
<dbReference type="EMBL" id="BLKM01002437">
    <property type="protein sequence ID" value="GFG40724.1"/>
    <property type="molecule type" value="Genomic_DNA"/>
</dbReference>
<proteinExistence type="predicted"/>
<dbReference type="InParanoid" id="A0A6L2Q8F8"/>
<sequence length="325" mass="36802">VKAEKFLWLLLQITMKLGRANACCVIYISLLLTLVAAAANYKLAGDGTAIRREFVPTTVNTRAWEGNLGGEPSCDELRAMWRFSKRQSRATEITNEIPTYRDPFAYNVWEPYARSRSVVGGRGRGRGRNVYGRIVYTAPPRSRSDHHYERYRPYEEVAASLIGTGHQGTISGIPRRKVTSFRSGGTSPPVDHVPHFTPQVESRFEMVKDLIRKEKARELQEQRIADEAAARAAALRGQISDSSYGQIIHEPPTHPGPNFETLRYGEPGYFDENMHLTQRNGRMLTLHDPLAPKATQYADQDVHLYNHRSYPDMIPVSDINTVPHR</sequence>
<keyword evidence="1" id="KW-0472">Membrane</keyword>
<dbReference type="Proteomes" id="UP000502823">
    <property type="component" value="Unassembled WGS sequence"/>
</dbReference>
<dbReference type="AlphaFoldDB" id="A0A6L2Q8F8"/>
<organism evidence="2 3">
    <name type="scientific">Coptotermes formosanus</name>
    <name type="common">Formosan subterranean termite</name>
    <dbReference type="NCBI Taxonomy" id="36987"/>
    <lineage>
        <taxon>Eukaryota</taxon>
        <taxon>Metazoa</taxon>
        <taxon>Ecdysozoa</taxon>
        <taxon>Arthropoda</taxon>
        <taxon>Hexapoda</taxon>
        <taxon>Insecta</taxon>
        <taxon>Pterygota</taxon>
        <taxon>Neoptera</taxon>
        <taxon>Polyneoptera</taxon>
        <taxon>Dictyoptera</taxon>
        <taxon>Blattodea</taxon>
        <taxon>Blattoidea</taxon>
        <taxon>Termitoidae</taxon>
        <taxon>Rhinotermitidae</taxon>
        <taxon>Coptotermes</taxon>
    </lineage>
</organism>
<accession>A0A6L2Q8F8</accession>
<comment type="caution">
    <text evidence="2">The sequence shown here is derived from an EMBL/GenBank/DDBJ whole genome shotgun (WGS) entry which is preliminary data.</text>
</comment>
<evidence type="ECO:0000313" key="2">
    <source>
        <dbReference type="EMBL" id="GFG40724.1"/>
    </source>
</evidence>
<feature type="non-terminal residue" evidence="2">
    <location>
        <position position="1"/>
    </location>
</feature>
<reference evidence="3" key="1">
    <citation type="submission" date="2020-01" db="EMBL/GenBank/DDBJ databases">
        <title>Draft genome sequence of the Termite Coptotermes fromosanus.</title>
        <authorList>
            <person name="Itakura S."/>
            <person name="Yosikawa Y."/>
            <person name="Umezawa K."/>
        </authorList>
    </citation>
    <scope>NUCLEOTIDE SEQUENCE [LARGE SCALE GENOMIC DNA]</scope>
</reference>
<name>A0A6L2Q8F8_COPFO</name>
<gene>
    <name evidence="2" type="ORF">Cfor_03408</name>
</gene>
<evidence type="ECO:0000313" key="3">
    <source>
        <dbReference type="Proteomes" id="UP000502823"/>
    </source>
</evidence>